<gene>
    <name evidence="2" type="ORF">NDU88_004049</name>
</gene>
<dbReference type="EMBL" id="JANPWB010000015">
    <property type="protein sequence ID" value="KAJ1090921.1"/>
    <property type="molecule type" value="Genomic_DNA"/>
</dbReference>
<dbReference type="Proteomes" id="UP001066276">
    <property type="component" value="Chromosome 11"/>
</dbReference>
<keyword evidence="3" id="KW-1185">Reference proteome</keyword>
<evidence type="ECO:0000256" key="1">
    <source>
        <dbReference type="SAM" id="MobiDB-lite"/>
    </source>
</evidence>
<feature type="compositionally biased region" description="Polar residues" evidence="1">
    <location>
        <begin position="21"/>
        <end position="31"/>
    </location>
</feature>
<evidence type="ECO:0000313" key="3">
    <source>
        <dbReference type="Proteomes" id="UP001066276"/>
    </source>
</evidence>
<reference evidence="2" key="1">
    <citation type="journal article" date="2022" name="bioRxiv">
        <title>Sequencing and chromosome-scale assembly of the giantPleurodeles waltlgenome.</title>
        <authorList>
            <person name="Brown T."/>
            <person name="Elewa A."/>
            <person name="Iarovenko S."/>
            <person name="Subramanian E."/>
            <person name="Araus A.J."/>
            <person name="Petzold A."/>
            <person name="Susuki M."/>
            <person name="Suzuki K.-i.T."/>
            <person name="Hayashi T."/>
            <person name="Toyoda A."/>
            <person name="Oliveira C."/>
            <person name="Osipova E."/>
            <person name="Leigh N.D."/>
            <person name="Simon A."/>
            <person name="Yun M.H."/>
        </authorList>
    </citation>
    <scope>NUCLEOTIDE SEQUENCE</scope>
    <source>
        <strain evidence="2">20211129_DDA</strain>
        <tissue evidence="2">Liver</tissue>
    </source>
</reference>
<feature type="compositionally biased region" description="Basic and acidic residues" evidence="1">
    <location>
        <begin position="1"/>
        <end position="18"/>
    </location>
</feature>
<feature type="region of interest" description="Disordered" evidence="1">
    <location>
        <begin position="1"/>
        <end position="59"/>
    </location>
</feature>
<feature type="compositionally biased region" description="Basic and acidic residues" evidence="1">
    <location>
        <begin position="35"/>
        <end position="44"/>
    </location>
</feature>
<name>A0AAV7LH04_PLEWA</name>
<proteinExistence type="predicted"/>
<evidence type="ECO:0000313" key="2">
    <source>
        <dbReference type="EMBL" id="KAJ1090921.1"/>
    </source>
</evidence>
<comment type="caution">
    <text evidence="2">The sequence shown here is derived from an EMBL/GenBank/DDBJ whole genome shotgun (WGS) entry which is preliminary data.</text>
</comment>
<sequence>MALPGPRRDLRVSTRTEETEGTLSTVESPQKTRQHPQESQDMRTKKMRSAVVTAQQREVPRCRRTTQRVVGRRMECCGPGLHCARRIFGRRAQKPKELEMTW</sequence>
<accession>A0AAV7LH04</accession>
<protein>
    <submittedName>
        <fullName evidence="2">Uncharacterized protein</fullName>
    </submittedName>
</protein>
<dbReference type="AlphaFoldDB" id="A0AAV7LH04"/>
<organism evidence="2 3">
    <name type="scientific">Pleurodeles waltl</name>
    <name type="common">Iberian ribbed newt</name>
    <dbReference type="NCBI Taxonomy" id="8319"/>
    <lineage>
        <taxon>Eukaryota</taxon>
        <taxon>Metazoa</taxon>
        <taxon>Chordata</taxon>
        <taxon>Craniata</taxon>
        <taxon>Vertebrata</taxon>
        <taxon>Euteleostomi</taxon>
        <taxon>Amphibia</taxon>
        <taxon>Batrachia</taxon>
        <taxon>Caudata</taxon>
        <taxon>Salamandroidea</taxon>
        <taxon>Salamandridae</taxon>
        <taxon>Pleurodelinae</taxon>
        <taxon>Pleurodeles</taxon>
    </lineage>
</organism>